<comment type="caution">
    <text evidence="1">The sequence shown here is derived from an EMBL/GenBank/DDBJ whole genome shotgun (WGS) entry which is preliminary data.</text>
</comment>
<sequence length="147" mass="17094">MVIFETRHWRVNHRMHVNYPDYLMIASRYPSCDLAGLPEQALAELGGVMARVEWLLKEVFQPYKVIFSKFGFSEGYPLHFHALHLGDDLERLIGSHSSYTNDMPDGIDMFLFVNREHCEDQNPDLTNQLIKKSVSTLKSAMSRYEKI</sequence>
<protein>
    <recommendedName>
        <fullName evidence="3">HIT family hydrolase</fullName>
    </recommendedName>
</protein>
<organism evidence="1 2">
    <name type="scientific">Veronia pacifica</name>
    <dbReference type="NCBI Taxonomy" id="1080227"/>
    <lineage>
        <taxon>Bacteria</taxon>
        <taxon>Pseudomonadati</taxon>
        <taxon>Pseudomonadota</taxon>
        <taxon>Gammaproteobacteria</taxon>
        <taxon>Vibrionales</taxon>
        <taxon>Vibrionaceae</taxon>
        <taxon>Veronia</taxon>
    </lineage>
</organism>
<dbReference type="Proteomes" id="UP000094936">
    <property type="component" value="Unassembled WGS sequence"/>
</dbReference>
<dbReference type="SUPFAM" id="SSF54197">
    <property type="entry name" value="HIT-like"/>
    <property type="match status" value="1"/>
</dbReference>
<evidence type="ECO:0000313" key="1">
    <source>
        <dbReference type="EMBL" id="ODA30296.1"/>
    </source>
</evidence>
<gene>
    <name evidence="1" type="ORF">A8L45_20415</name>
</gene>
<keyword evidence="2" id="KW-1185">Reference proteome</keyword>
<dbReference type="EMBL" id="LYBM01000054">
    <property type="protein sequence ID" value="ODA30296.1"/>
    <property type="molecule type" value="Genomic_DNA"/>
</dbReference>
<evidence type="ECO:0000313" key="2">
    <source>
        <dbReference type="Proteomes" id="UP000094936"/>
    </source>
</evidence>
<accession>A0A1C3EAM1</accession>
<name>A0A1C3EAM1_9GAMM</name>
<dbReference type="STRING" id="1080227.A8L45_20415"/>
<reference evidence="1 2" key="1">
    <citation type="submission" date="2016-05" db="EMBL/GenBank/DDBJ databases">
        <title>Genomic Taxonomy of the Vibrionaceae.</title>
        <authorList>
            <person name="Gomez-Gil B."/>
            <person name="Enciso-Ibarra J."/>
        </authorList>
    </citation>
    <scope>NUCLEOTIDE SEQUENCE [LARGE SCALE GENOMIC DNA]</scope>
    <source>
        <strain evidence="1 2">CAIM 1920</strain>
    </source>
</reference>
<dbReference type="Gene3D" id="3.30.428.10">
    <property type="entry name" value="HIT-like"/>
    <property type="match status" value="1"/>
</dbReference>
<dbReference type="InterPro" id="IPR036265">
    <property type="entry name" value="HIT-like_sf"/>
</dbReference>
<evidence type="ECO:0008006" key="3">
    <source>
        <dbReference type="Google" id="ProtNLM"/>
    </source>
</evidence>
<dbReference type="AlphaFoldDB" id="A0A1C3EAM1"/>
<proteinExistence type="predicted"/>